<evidence type="ECO:0000259" key="2">
    <source>
        <dbReference type="PROSITE" id="PS50304"/>
    </source>
</evidence>
<feature type="compositionally biased region" description="Acidic residues" evidence="1">
    <location>
        <begin position="42"/>
        <end position="57"/>
    </location>
</feature>
<gene>
    <name evidence="3" type="ORF">QSP1433_LOCUS11066</name>
</gene>
<feature type="compositionally biased region" description="Low complexity" evidence="1">
    <location>
        <begin position="84"/>
        <end position="100"/>
    </location>
</feature>
<feature type="region of interest" description="Disordered" evidence="1">
    <location>
        <begin position="18"/>
        <end position="109"/>
    </location>
</feature>
<sequence>MDTSEIEKQLADVRNLLASDPENSAFKELEKSLQDALSVMQDDSDEEESSEEEEEDVPQDKKNETEPRVTDEVSKDTTVKAVEKQPLQEPVKPVQEPVQPAENAGSKKRKRYDIREIRLGSHCEYFNSDNGVWQAASLESYGDGENNVDIRVFHDGTEQKVKAIDIRPIKKGESFDRTKLQIGLKCKAKYSGDGVWYQGTILSVTTNGCFVRFKKYNNQEEVVFEHIKLLKPDEAAQPNETSEVKPELSAQIASIPKHLQIQAGDSEKIKERKRRKLRNFKKETNRAKKELIQDQKKQGWQAFQAKKKKKKLK</sequence>
<evidence type="ECO:0000256" key="1">
    <source>
        <dbReference type="SAM" id="MobiDB-lite"/>
    </source>
</evidence>
<dbReference type="EMBL" id="HBHK01017496">
    <property type="protein sequence ID" value="CAD9691654.1"/>
    <property type="molecule type" value="Transcribed_RNA"/>
</dbReference>
<feature type="compositionally biased region" description="Basic and acidic residues" evidence="1">
    <location>
        <begin position="280"/>
        <end position="297"/>
    </location>
</feature>
<dbReference type="SMART" id="SM00333">
    <property type="entry name" value="TUDOR"/>
    <property type="match status" value="2"/>
</dbReference>
<proteinExistence type="predicted"/>
<feature type="domain" description="Tudor" evidence="2">
    <location>
        <begin position="179"/>
        <end position="237"/>
    </location>
</feature>
<dbReference type="InterPro" id="IPR002999">
    <property type="entry name" value="Tudor"/>
</dbReference>
<dbReference type="PROSITE" id="PS50304">
    <property type="entry name" value="TUDOR"/>
    <property type="match status" value="1"/>
</dbReference>
<dbReference type="CDD" id="cd21182">
    <property type="entry name" value="Tudor_SMN_SPF30-like"/>
    <property type="match status" value="1"/>
</dbReference>
<dbReference type="Gene3D" id="2.30.30.140">
    <property type="match status" value="1"/>
</dbReference>
<reference evidence="3" key="1">
    <citation type="submission" date="2021-01" db="EMBL/GenBank/DDBJ databases">
        <authorList>
            <person name="Corre E."/>
            <person name="Pelletier E."/>
            <person name="Niang G."/>
            <person name="Scheremetjew M."/>
            <person name="Finn R."/>
            <person name="Kale V."/>
            <person name="Holt S."/>
            <person name="Cochrane G."/>
            <person name="Meng A."/>
            <person name="Brown T."/>
            <person name="Cohen L."/>
        </authorList>
    </citation>
    <scope>NUCLEOTIDE SEQUENCE</scope>
    <source>
        <strain evidence="3">NY070348D</strain>
    </source>
</reference>
<accession>A0A7S2WJ14</accession>
<name>A0A7S2WJ14_9STRA</name>
<feature type="compositionally biased region" description="Basic and acidic residues" evidence="1">
    <location>
        <begin position="58"/>
        <end position="83"/>
    </location>
</feature>
<protein>
    <recommendedName>
        <fullName evidence="2">Tudor domain-containing protein</fullName>
    </recommendedName>
</protein>
<dbReference type="AlphaFoldDB" id="A0A7S2WJ14"/>
<organism evidence="3">
    <name type="scientific">Mucochytrium quahogii</name>
    <dbReference type="NCBI Taxonomy" id="96639"/>
    <lineage>
        <taxon>Eukaryota</taxon>
        <taxon>Sar</taxon>
        <taxon>Stramenopiles</taxon>
        <taxon>Bigyra</taxon>
        <taxon>Labyrinthulomycetes</taxon>
        <taxon>Thraustochytrida</taxon>
        <taxon>Thraustochytriidae</taxon>
        <taxon>Mucochytrium</taxon>
    </lineage>
</organism>
<dbReference type="SUPFAM" id="SSF63748">
    <property type="entry name" value="Tudor/PWWP/MBT"/>
    <property type="match status" value="1"/>
</dbReference>
<feature type="region of interest" description="Disordered" evidence="1">
    <location>
        <begin position="263"/>
        <end position="313"/>
    </location>
</feature>
<evidence type="ECO:0000313" key="3">
    <source>
        <dbReference type="EMBL" id="CAD9691654.1"/>
    </source>
</evidence>